<feature type="transmembrane region" description="Helical" evidence="1">
    <location>
        <begin position="122"/>
        <end position="145"/>
    </location>
</feature>
<name>A0A9P8RZV0_9EUKA</name>
<dbReference type="EMBL" id="AUWU02000003">
    <property type="protein sequence ID" value="KAH0574987.1"/>
    <property type="molecule type" value="Genomic_DNA"/>
</dbReference>
<dbReference type="GeneID" id="94296627"/>
<keyword evidence="1" id="KW-0812">Transmembrane</keyword>
<gene>
    <name evidence="2" type="ORF">SS50377_22604</name>
</gene>
<protein>
    <submittedName>
        <fullName evidence="2">Cysteine-rich membrane protein 2</fullName>
    </submittedName>
</protein>
<dbReference type="SUPFAM" id="SSF57184">
    <property type="entry name" value="Growth factor receptor domain"/>
    <property type="match status" value="1"/>
</dbReference>
<keyword evidence="3" id="KW-1185">Reference proteome</keyword>
<sequence length="165" mass="18626">MSQQNICPQFCSSCSPNYKCLQCNIESEFTIKQECAQKCSNQFNHTCINGQSVICGTLQQITDCNCNSALNHCKTCSGEHQTRCGSCMLGYIFHDGLCTQCDEGYEQIDSFCFPIQKLSNGAIVGSIITLFVILGIIVSLIFYFISKKKKLAYYKDNLIYRQERQ</sequence>
<keyword evidence="1" id="KW-1133">Transmembrane helix</keyword>
<dbReference type="Proteomes" id="UP000018208">
    <property type="component" value="Unassembled WGS sequence"/>
</dbReference>
<accession>A0A9P8RZV0</accession>
<proteinExistence type="predicted"/>
<comment type="caution">
    <text evidence="2">The sequence shown here is derived from an EMBL/GenBank/DDBJ whole genome shotgun (WGS) entry which is preliminary data.</text>
</comment>
<organism evidence="2 3">
    <name type="scientific">Spironucleus salmonicida</name>
    <dbReference type="NCBI Taxonomy" id="348837"/>
    <lineage>
        <taxon>Eukaryota</taxon>
        <taxon>Metamonada</taxon>
        <taxon>Diplomonadida</taxon>
        <taxon>Hexamitidae</taxon>
        <taxon>Hexamitinae</taxon>
        <taxon>Spironucleus</taxon>
    </lineage>
</organism>
<dbReference type="OrthoDB" id="304821at2759"/>
<dbReference type="AlphaFoldDB" id="A0A9P8RZV0"/>
<evidence type="ECO:0000313" key="3">
    <source>
        <dbReference type="Proteomes" id="UP000018208"/>
    </source>
</evidence>
<dbReference type="InterPro" id="IPR009030">
    <property type="entry name" value="Growth_fac_rcpt_cys_sf"/>
</dbReference>
<dbReference type="KEGG" id="ssao:94296627"/>
<evidence type="ECO:0000256" key="1">
    <source>
        <dbReference type="SAM" id="Phobius"/>
    </source>
</evidence>
<dbReference type="RefSeq" id="XP_067765760.1">
    <property type="nucleotide sequence ID" value="XM_067906492.1"/>
</dbReference>
<evidence type="ECO:0000313" key="2">
    <source>
        <dbReference type="EMBL" id="KAH0574987.1"/>
    </source>
</evidence>
<keyword evidence="1" id="KW-0472">Membrane</keyword>
<reference evidence="2 3" key="1">
    <citation type="journal article" date="2014" name="PLoS Genet.">
        <title>The Genome of Spironucleus salmonicida Highlights a Fish Pathogen Adapted to Fluctuating Environments.</title>
        <authorList>
            <person name="Xu F."/>
            <person name="Jerlstrom-Hultqvist J."/>
            <person name="Einarsson E."/>
            <person name="Astvaldsson A."/>
            <person name="Svard S.G."/>
            <person name="Andersson J.O."/>
        </authorList>
    </citation>
    <scope>NUCLEOTIDE SEQUENCE [LARGE SCALE GENOMIC DNA]</scope>
    <source>
        <strain evidence="2 3">ATCC 50377</strain>
    </source>
</reference>